<proteinExistence type="predicted"/>
<name>A0A5E4YTY1_9BURK</name>
<sequence length="37" mass="4162">MSEWGGDAVPSRIFQAQLTLVGISAHFNVIYITRYGY</sequence>
<dbReference type="Proteomes" id="UP000406256">
    <property type="component" value="Unassembled WGS sequence"/>
</dbReference>
<organism evidence="1 2">
    <name type="scientific">Pandoraea anhela</name>
    <dbReference type="NCBI Taxonomy" id="2508295"/>
    <lineage>
        <taxon>Bacteria</taxon>
        <taxon>Pseudomonadati</taxon>
        <taxon>Pseudomonadota</taxon>
        <taxon>Betaproteobacteria</taxon>
        <taxon>Burkholderiales</taxon>
        <taxon>Burkholderiaceae</taxon>
        <taxon>Pandoraea</taxon>
    </lineage>
</organism>
<protein>
    <submittedName>
        <fullName evidence="1">Uncharacterized protein</fullName>
    </submittedName>
</protein>
<evidence type="ECO:0000313" key="2">
    <source>
        <dbReference type="Proteomes" id="UP000406256"/>
    </source>
</evidence>
<dbReference type="AlphaFoldDB" id="A0A5E4YTY1"/>
<reference evidence="1 2" key="1">
    <citation type="submission" date="2019-08" db="EMBL/GenBank/DDBJ databases">
        <authorList>
            <person name="Peeters C."/>
        </authorList>
    </citation>
    <scope>NUCLEOTIDE SEQUENCE [LARGE SCALE GENOMIC DNA]</scope>
    <source>
        <strain evidence="1 2">LMG 31108</strain>
    </source>
</reference>
<evidence type="ECO:0000313" key="1">
    <source>
        <dbReference type="EMBL" id="VVE51353.1"/>
    </source>
</evidence>
<accession>A0A5E4YTY1</accession>
<keyword evidence="2" id="KW-1185">Reference proteome</keyword>
<gene>
    <name evidence="1" type="ORF">PAN31108_04720</name>
</gene>
<dbReference type="EMBL" id="CABPSB010000025">
    <property type="protein sequence ID" value="VVE51353.1"/>
    <property type="molecule type" value="Genomic_DNA"/>
</dbReference>